<dbReference type="PANTHER" id="PTHR43304">
    <property type="entry name" value="PHYTOCHROME-LIKE PROTEIN CPH1"/>
    <property type="match status" value="1"/>
</dbReference>
<dbReference type="EMBL" id="CP051677">
    <property type="protein sequence ID" value="QJD79381.1"/>
    <property type="molecule type" value="Genomic_DNA"/>
</dbReference>
<name>A0A7L5DPH9_9BACT</name>
<dbReference type="PRINTS" id="PR00344">
    <property type="entry name" value="BCTRLSENSOR"/>
</dbReference>
<dbReference type="AlphaFoldDB" id="A0A7L5DPH9"/>
<dbReference type="SMART" id="SM00091">
    <property type="entry name" value="PAS"/>
    <property type="match status" value="2"/>
</dbReference>
<keyword evidence="5" id="KW-0418">Kinase</keyword>
<dbReference type="InterPro" id="IPR000014">
    <property type="entry name" value="PAS"/>
</dbReference>
<dbReference type="SUPFAM" id="SSF55874">
    <property type="entry name" value="ATPase domain of HSP90 chaperone/DNA topoisomerase II/histidine kinase"/>
    <property type="match status" value="1"/>
</dbReference>
<dbReference type="Gene3D" id="3.30.450.20">
    <property type="entry name" value="PAS domain"/>
    <property type="match status" value="2"/>
</dbReference>
<dbReference type="InterPro" id="IPR005467">
    <property type="entry name" value="His_kinase_dom"/>
</dbReference>
<dbReference type="Pfam" id="PF00512">
    <property type="entry name" value="HisKA"/>
    <property type="match status" value="1"/>
</dbReference>
<dbReference type="CDD" id="cd00082">
    <property type="entry name" value="HisKA"/>
    <property type="match status" value="1"/>
</dbReference>
<dbReference type="KEGG" id="srho:HH216_13890"/>
<sequence length="521" mass="58233">MNVEHQVNSELGHLFQHIINDSQTGICVLDAVRDAAGTVLDFRFSLINPAGTDILGHHPEKLIGKSLIESFSQVEKSGFLDLYRGVLDSGKSARLLEVPYFADGVEGWFDINVTKYQDSVIVTFVDMSTLKRIQIAEKKQAAFFNQLLQTSPSGVVAYEAVRARGADGESTVITDFRAIFFNATYERMFGESASTIYSRSFRERFDHESDAELFPFYADIVTTGHSFQHERYYKRQQKWLQLSGEKLFDGFLLIINDITAQKEAELAQQKLTEALQLANQELIRSNVNLQQFAYIASHDLQEPLRKIQSFGNLLQLRYSDSLGNERDYIDRMQTAAVRMSTLIRDLLSYSRISTRRDKSQSVALNTVVDEVLSDLQISIAEAKADIQVDPLPTVIGDATQLGQLFQNLIGNALKFRRADTVSQITISYRRVLAHELPGTIKPVQAAGAYHCIDLTDNGIGFDEKYLDRIFQVFQRLHGKSEFAGTGIGLAICEKVAVNHGGAITASSRPGVGTTFSVYLPD</sequence>
<dbReference type="InterPro" id="IPR052162">
    <property type="entry name" value="Sensor_kinase/Photoreceptor"/>
</dbReference>
<dbReference type="RefSeq" id="WP_169551346.1">
    <property type="nucleotide sequence ID" value="NZ_CP051677.1"/>
</dbReference>
<dbReference type="InterPro" id="IPR013656">
    <property type="entry name" value="PAS_4"/>
</dbReference>
<dbReference type="SMART" id="SM00387">
    <property type="entry name" value="HATPase_c"/>
    <property type="match status" value="1"/>
</dbReference>
<evidence type="ECO:0000256" key="3">
    <source>
        <dbReference type="ARBA" id="ARBA00022553"/>
    </source>
</evidence>
<dbReference type="Pfam" id="PF08448">
    <property type="entry name" value="PAS_4"/>
    <property type="match status" value="1"/>
</dbReference>
<feature type="domain" description="PAS" evidence="7">
    <location>
        <begin position="34"/>
        <end position="90"/>
    </location>
</feature>
<evidence type="ECO:0000256" key="5">
    <source>
        <dbReference type="ARBA" id="ARBA00022777"/>
    </source>
</evidence>
<dbReference type="PROSITE" id="PS50109">
    <property type="entry name" value="HIS_KIN"/>
    <property type="match status" value="1"/>
</dbReference>
<evidence type="ECO:0000256" key="2">
    <source>
        <dbReference type="ARBA" id="ARBA00012438"/>
    </source>
</evidence>
<dbReference type="CDD" id="cd00130">
    <property type="entry name" value="PAS"/>
    <property type="match status" value="1"/>
</dbReference>
<evidence type="ECO:0000313" key="9">
    <source>
        <dbReference type="Proteomes" id="UP000501128"/>
    </source>
</evidence>
<dbReference type="SUPFAM" id="SSF55785">
    <property type="entry name" value="PYP-like sensor domain (PAS domain)"/>
    <property type="match status" value="2"/>
</dbReference>
<accession>A0A7L5DPH9</accession>
<dbReference type="Gene3D" id="3.30.565.10">
    <property type="entry name" value="Histidine kinase-like ATPase, C-terminal domain"/>
    <property type="match status" value="1"/>
</dbReference>
<evidence type="ECO:0000256" key="4">
    <source>
        <dbReference type="ARBA" id="ARBA00022679"/>
    </source>
</evidence>
<dbReference type="EC" id="2.7.13.3" evidence="2"/>
<dbReference type="InterPro" id="IPR036890">
    <property type="entry name" value="HATPase_C_sf"/>
</dbReference>
<dbReference type="InterPro" id="IPR036097">
    <property type="entry name" value="HisK_dim/P_sf"/>
</dbReference>
<dbReference type="PANTHER" id="PTHR43304:SF1">
    <property type="entry name" value="PAC DOMAIN-CONTAINING PROTEIN"/>
    <property type="match status" value="1"/>
</dbReference>
<dbReference type="InterPro" id="IPR004358">
    <property type="entry name" value="Sig_transdc_His_kin-like_C"/>
</dbReference>
<protein>
    <recommendedName>
        <fullName evidence="2">histidine kinase</fullName>
        <ecNumber evidence="2">2.7.13.3</ecNumber>
    </recommendedName>
</protein>
<keyword evidence="9" id="KW-1185">Reference proteome</keyword>
<reference evidence="8 9" key="1">
    <citation type="submission" date="2020-04" db="EMBL/GenBank/DDBJ databases">
        <title>Genome sequencing of novel species.</title>
        <authorList>
            <person name="Heo J."/>
            <person name="Kim S.-J."/>
            <person name="Kim J.-S."/>
            <person name="Hong S.-B."/>
            <person name="Kwon S.-W."/>
        </authorList>
    </citation>
    <scope>NUCLEOTIDE SEQUENCE [LARGE SCALE GENOMIC DNA]</scope>
    <source>
        <strain evidence="8 9">CJU-R4</strain>
    </source>
</reference>
<dbReference type="InterPro" id="IPR003661">
    <property type="entry name" value="HisK_dim/P_dom"/>
</dbReference>
<feature type="domain" description="Histidine kinase" evidence="6">
    <location>
        <begin position="295"/>
        <end position="521"/>
    </location>
</feature>
<dbReference type="GO" id="GO:0000155">
    <property type="term" value="F:phosphorelay sensor kinase activity"/>
    <property type="evidence" value="ECO:0007669"/>
    <property type="project" value="InterPro"/>
</dbReference>
<dbReference type="InterPro" id="IPR003594">
    <property type="entry name" value="HATPase_dom"/>
</dbReference>
<dbReference type="SMART" id="SM00388">
    <property type="entry name" value="HisKA"/>
    <property type="match status" value="1"/>
</dbReference>
<comment type="catalytic activity">
    <reaction evidence="1">
        <text>ATP + protein L-histidine = ADP + protein N-phospho-L-histidine.</text>
        <dbReference type="EC" id="2.7.13.3"/>
    </reaction>
</comment>
<keyword evidence="3" id="KW-0597">Phosphoprotein</keyword>
<dbReference type="PROSITE" id="PS50112">
    <property type="entry name" value="PAS"/>
    <property type="match status" value="1"/>
</dbReference>
<gene>
    <name evidence="8" type="ORF">HH216_13890</name>
</gene>
<dbReference type="InterPro" id="IPR035965">
    <property type="entry name" value="PAS-like_dom_sf"/>
</dbReference>
<dbReference type="Pfam" id="PF02518">
    <property type="entry name" value="HATPase_c"/>
    <property type="match status" value="1"/>
</dbReference>
<evidence type="ECO:0000313" key="8">
    <source>
        <dbReference type="EMBL" id="QJD79381.1"/>
    </source>
</evidence>
<keyword evidence="4" id="KW-0808">Transferase</keyword>
<proteinExistence type="predicted"/>
<dbReference type="Proteomes" id="UP000501128">
    <property type="component" value="Chromosome"/>
</dbReference>
<dbReference type="SUPFAM" id="SSF47384">
    <property type="entry name" value="Homodimeric domain of signal transducing histidine kinase"/>
    <property type="match status" value="1"/>
</dbReference>
<evidence type="ECO:0000259" key="7">
    <source>
        <dbReference type="PROSITE" id="PS50112"/>
    </source>
</evidence>
<organism evidence="8 9">
    <name type="scientific">Spirosoma rhododendri</name>
    <dbReference type="NCBI Taxonomy" id="2728024"/>
    <lineage>
        <taxon>Bacteria</taxon>
        <taxon>Pseudomonadati</taxon>
        <taxon>Bacteroidota</taxon>
        <taxon>Cytophagia</taxon>
        <taxon>Cytophagales</taxon>
        <taxon>Cytophagaceae</taxon>
        <taxon>Spirosoma</taxon>
    </lineage>
</organism>
<evidence type="ECO:0000259" key="6">
    <source>
        <dbReference type="PROSITE" id="PS50109"/>
    </source>
</evidence>
<evidence type="ECO:0000256" key="1">
    <source>
        <dbReference type="ARBA" id="ARBA00000085"/>
    </source>
</evidence>
<dbReference type="Gene3D" id="1.10.287.130">
    <property type="match status" value="1"/>
</dbReference>